<dbReference type="Proteomes" id="UP000198851">
    <property type="component" value="Unassembled WGS sequence"/>
</dbReference>
<dbReference type="AlphaFoldDB" id="A0A1I4HRS4"/>
<sequence length="333" mass="36816">PFSSRHYARATEHDERSRQIENMFLDEFETDQFTLFGNVSGISISTDKRRLITFFKADGAWLHKSISWDEIRSVVKETLTPNEFIHMGGGGARGVGEGIGTAIRNSVEKSKAKKASGIALELKSIDTPRLFLSFPEESDRNRVFEAVRQFLEGDLSGTYQKIPTSVAKKLRRPTVEEVAAAERAAANKRAFVRGAIKIVGVISVVGAVVFFGGREILKSRYTSSLDTPAHIENSSGLSCTLYYLGYDAIRLSQSGYVSHWVSRDVEISAPATSPWAVDSYIFEQGSFVRESGEIGVSTGLFRPGKRPHFELMEYVPVPPSGIEAFIPLVRPPC</sequence>
<evidence type="ECO:0000313" key="2">
    <source>
        <dbReference type="EMBL" id="SFL44470.1"/>
    </source>
</evidence>
<keyword evidence="1" id="KW-1133">Transmembrane helix</keyword>
<proteinExistence type="predicted"/>
<feature type="transmembrane region" description="Helical" evidence="1">
    <location>
        <begin position="190"/>
        <end position="211"/>
    </location>
</feature>
<keyword evidence="3" id="KW-1185">Reference proteome</keyword>
<evidence type="ECO:0000256" key="1">
    <source>
        <dbReference type="SAM" id="Phobius"/>
    </source>
</evidence>
<protein>
    <submittedName>
        <fullName evidence="2">Uncharacterized protein</fullName>
    </submittedName>
</protein>
<reference evidence="3" key="1">
    <citation type="submission" date="2016-10" db="EMBL/GenBank/DDBJ databases">
        <authorList>
            <person name="Varghese N."/>
            <person name="Submissions S."/>
        </authorList>
    </citation>
    <scope>NUCLEOTIDE SEQUENCE [LARGE SCALE GENOMIC DNA]</scope>
    <source>
        <strain evidence="3">DSM 28453</strain>
    </source>
</reference>
<evidence type="ECO:0000313" key="3">
    <source>
        <dbReference type="Proteomes" id="UP000198851"/>
    </source>
</evidence>
<gene>
    <name evidence="2" type="ORF">SAMN04488036_1192</name>
</gene>
<dbReference type="EMBL" id="FOSZ01000019">
    <property type="protein sequence ID" value="SFL44470.1"/>
    <property type="molecule type" value="Genomic_DNA"/>
</dbReference>
<feature type="non-terminal residue" evidence="2">
    <location>
        <position position="1"/>
    </location>
</feature>
<keyword evidence="1" id="KW-0472">Membrane</keyword>
<keyword evidence="1" id="KW-0812">Transmembrane</keyword>
<organism evidence="2 3">
    <name type="scientific">Shimia haliotis</name>
    <dbReference type="NCBI Taxonomy" id="1280847"/>
    <lineage>
        <taxon>Bacteria</taxon>
        <taxon>Pseudomonadati</taxon>
        <taxon>Pseudomonadota</taxon>
        <taxon>Alphaproteobacteria</taxon>
        <taxon>Rhodobacterales</taxon>
        <taxon>Roseobacteraceae</taxon>
    </lineage>
</organism>
<dbReference type="RefSeq" id="WP_212611573.1">
    <property type="nucleotide sequence ID" value="NZ_FOSZ01000019.1"/>
</dbReference>
<accession>A0A1I4HRS4</accession>
<name>A0A1I4HRS4_9RHOB</name>